<keyword evidence="1" id="KW-0472">Membrane</keyword>
<protein>
    <submittedName>
        <fullName evidence="2">Uncharacterized protein</fullName>
    </submittedName>
</protein>
<dbReference type="RefSeq" id="WP_188417418.1">
    <property type="nucleotide sequence ID" value="NZ_BMDJ01000016.1"/>
</dbReference>
<dbReference type="EMBL" id="BMDJ01000016">
    <property type="protein sequence ID" value="GGI29374.1"/>
    <property type="molecule type" value="Genomic_DNA"/>
</dbReference>
<name>A0ABQ2BLY6_9SPHI</name>
<reference evidence="3" key="1">
    <citation type="journal article" date="2019" name="Int. J. Syst. Evol. Microbiol.">
        <title>The Global Catalogue of Microorganisms (GCM) 10K type strain sequencing project: providing services to taxonomists for standard genome sequencing and annotation.</title>
        <authorList>
            <consortium name="The Broad Institute Genomics Platform"/>
            <consortium name="The Broad Institute Genome Sequencing Center for Infectious Disease"/>
            <person name="Wu L."/>
            <person name="Ma J."/>
        </authorList>
    </citation>
    <scope>NUCLEOTIDE SEQUENCE [LARGE SCALE GENOMIC DNA]</scope>
    <source>
        <strain evidence="3">CCM 8939</strain>
    </source>
</reference>
<accession>A0ABQ2BLY6</accession>
<gene>
    <name evidence="2" type="ORF">GCM10008119_37310</name>
</gene>
<sequence length="211" mass="24451">MNKYEEIFFISNLLSKAQADKSVELSKVNNWKSLYLNDETKVQEDYLFRLNQLGILHYEEIGEDGFKPIVICSIKPETTDYLKKLLIEIEQNTFVDQKKIEALNKRITEILTFDPQKLSNEIKATENIISNTKEQLKASPLLQPLMIQLNQIELHFRSLSQVANNYEEVYKNIILPVREEGKSGVRQTVKWAVISIIVSTFLSLAISWLTK</sequence>
<proteinExistence type="predicted"/>
<keyword evidence="1" id="KW-0812">Transmembrane</keyword>
<keyword evidence="3" id="KW-1185">Reference proteome</keyword>
<keyword evidence="1" id="KW-1133">Transmembrane helix</keyword>
<comment type="caution">
    <text evidence="2">The sequence shown here is derived from an EMBL/GenBank/DDBJ whole genome shotgun (WGS) entry which is preliminary data.</text>
</comment>
<feature type="transmembrane region" description="Helical" evidence="1">
    <location>
        <begin position="191"/>
        <end position="210"/>
    </location>
</feature>
<evidence type="ECO:0000313" key="3">
    <source>
        <dbReference type="Proteomes" id="UP000645390"/>
    </source>
</evidence>
<evidence type="ECO:0000256" key="1">
    <source>
        <dbReference type="SAM" id="Phobius"/>
    </source>
</evidence>
<dbReference type="Proteomes" id="UP000645390">
    <property type="component" value="Unassembled WGS sequence"/>
</dbReference>
<evidence type="ECO:0000313" key="2">
    <source>
        <dbReference type="EMBL" id="GGI29374.1"/>
    </source>
</evidence>
<organism evidence="2 3">
    <name type="scientific">Pedobacter mendelii</name>
    <dbReference type="NCBI Taxonomy" id="1908240"/>
    <lineage>
        <taxon>Bacteria</taxon>
        <taxon>Pseudomonadati</taxon>
        <taxon>Bacteroidota</taxon>
        <taxon>Sphingobacteriia</taxon>
        <taxon>Sphingobacteriales</taxon>
        <taxon>Sphingobacteriaceae</taxon>
        <taxon>Pedobacter</taxon>
    </lineage>
</organism>